<dbReference type="OrthoDB" id="364513at2759"/>
<keyword evidence="3" id="KW-1185">Reference proteome</keyword>
<protein>
    <submittedName>
        <fullName evidence="2">Nd9 protein, putative</fullName>
    </submittedName>
</protein>
<gene>
    <name evidence="2" type="ORF">IMG5_065000</name>
</gene>
<organism evidence="2 3">
    <name type="scientific">Ichthyophthirius multifiliis</name>
    <name type="common">White spot disease agent</name>
    <name type="synonym">Ich</name>
    <dbReference type="NCBI Taxonomy" id="5932"/>
    <lineage>
        <taxon>Eukaryota</taxon>
        <taxon>Sar</taxon>
        <taxon>Alveolata</taxon>
        <taxon>Ciliophora</taxon>
        <taxon>Intramacronucleata</taxon>
        <taxon>Oligohymenophorea</taxon>
        <taxon>Hymenostomatida</taxon>
        <taxon>Ophryoglenina</taxon>
        <taxon>Ichthyophthirius</taxon>
    </lineage>
</organism>
<evidence type="ECO:0000313" key="3">
    <source>
        <dbReference type="Proteomes" id="UP000008983"/>
    </source>
</evidence>
<evidence type="ECO:0000256" key="1">
    <source>
        <dbReference type="SAM" id="Phobius"/>
    </source>
</evidence>
<feature type="transmembrane region" description="Helical" evidence="1">
    <location>
        <begin position="351"/>
        <end position="371"/>
    </location>
</feature>
<name>G0QP79_ICHMU</name>
<dbReference type="Proteomes" id="UP000008983">
    <property type="component" value="Unassembled WGS sequence"/>
</dbReference>
<keyword evidence="1" id="KW-1133">Transmembrane helix</keyword>
<sequence length="385" mass="46311">MSLSPQTLKSVGEALGTDILYITKICHISQMSINYYICIGTRQFYFFDENFQFVKGQVKYIHLLRILVSKKNDQLLQLHFSEQKDKNMPLKMNIYTEDRKAIIDYLKYSWKTDFMFHQYEVKELPIYKYDIILDQESQQIKKKKNFNFIQNGFYQFKKVIFIQFLIFIQYIFKKYQDCQIFVQITDMLPLEIIKSMGIRKDLEQYALYYAQYIVQEHNYDTFYILSSNQYNKRHNYTEDLSQWKGWELQIKVRVSNKAVKTIGIIILRRMYLPPLLDNFNDIALVIFGNKQSIQGNNNKIQIKIGNQKECEIIQIIRQVADSFYYKNINQNVYKTLIKAKCDSLSIDYEQYAYLLTLNGILIYIYIDIIYIQIRQNISEIYNLWT</sequence>
<reference evidence="2 3" key="1">
    <citation type="submission" date="2011-07" db="EMBL/GenBank/DDBJ databases">
        <authorList>
            <person name="Coyne R."/>
            <person name="Brami D."/>
            <person name="Johnson J."/>
            <person name="Hostetler J."/>
            <person name="Hannick L."/>
            <person name="Clark T."/>
            <person name="Cassidy-Hanley D."/>
            <person name="Inman J."/>
        </authorList>
    </citation>
    <scope>NUCLEOTIDE SEQUENCE [LARGE SCALE GENOMIC DNA]</scope>
    <source>
        <strain evidence="2 3">G5</strain>
    </source>
</reference>
<proteinExistence type="predicted"/>
<accession>G0QP79</accession>
<keyword evidence="1" id="KW-0812">Transmembrane</keyword>
<dbReference type="eggNOG" id="ENOG502S33I">
    <property type="taxonomic scope" value="Eukaryota"/>
</dbReference>
<evidence type="ECO:0000313" key="2">
    <source>
        <dbReference type="EMBL" id="EGR32977.1"/>
    </source>
</evidence>
<dbReference type="GeneID" id="14909145"/>
<dbReference type="AlphaFoldDB" id="G0QP79"/>
<dbReference type="InParanoid" id="G0QP79"/>
<dbReference type="OMA" id="KEFAFAC"/>
<dbReference type="EMBL" id="GL983531">
    <property type="protein sequence ID" value="EGR32977.1"/>
    <property type="molecule type" value="Genomic_DNA"/>
</dbReference>
<dbReference type="RefSeq" id="XP_004036963.1">
    <property type="nucleotide sequence ID" value="XM_004036915.1"/>
</dbReference>
<keyword evidence="1" id="KW-0472">Membrane</keyword>